<gene>
    <name evidence="3" type="ORF">FHU32_000310</name>
</gene>
<feature type="region of interest" description="Disordered" evidence="1">
    <location>
        <begin position="1"/>
        <end position="56"/>
    </location>
</feature>
<dbReference type="InterPro" id="IPR051453">
    <property type="entry name" value="MBL_Glyoxalase_II"/>
</dbReference>
<dbReference type="InterPro" id="IPR036866">
    <property type="entry name" value="RibonucZ/Hydroxyglut_hydro"/>
</dbReference>
<keyword evidence="3" id="KW-0378">Hydrolase</keyword>
<evidence type="ECO:0000256" key="1">
    <source>
        <dbReference type="SAM" id="MobiDB-lite"/>
    </source>
</evidence>
<evidence type="ECO:0000313" key="4">
    <source>
        <dbReference type="Proteomes" id="UP000612712"/>
    </source>
</evidence>
<dbReference type="GO" id="GO:0016787">
    <property type="term" value="F:hydrolase activity"/>
    <property type="evidence" value="ECO:0007669"/>
    <property type="project" value="UniProtKB-KW"/>
</dbReference>
<dbReference type="InterPro" id="IPR001279">
    <property type="entry name" value="Metallo-B-lactamas"/>
</dbReference>
<sequence>MDSSDTAQRTDRTDAPAGGAGPVTVEDVPEFTTLSTPRQTQRVTTTVRGSGPDGPAGTVTVVKTTVGDMDNNCYLVVPGDTRRAGDGAGNGTGDGAGDGTPAEALLVDAADDADHLLALARTLGVTVTDVVTTHRHTDHVRALGDVLAATGARHHAPRRDAAALPAPADETYGTDDGTPEDLRAAGASLRALGMRVVELRGHTPGGLALVLPSDPTRVFTGDSLFPGGVGNTDGGEDFTTLVDDVEQRILRVLPQNTRVHPGHGDDTTVGTELPQVDAWRARGW</sequence>
<feature type="domain" description="Metallo-beta-lactamase" evidence="2">
    <location>
        <begin position="70"/>
        <end position="263"/>
    </location>
</feature>
<accession>A0A8I0CK56</accession>
<organism evidence="3 4">
    <name type="scientific">Corynebacterium bovis DSM 20582 = CIP 54.80</name>
    <dbReference type="NCBI Taxonomy" id="927655"/>
    <lineage>
        <taxon>Bacteria</taxon>
        <taxon>Bacillati</taxon>
        <taxon>Actinomycetota</taxon>
        <taxon>Actinomycetes</taxon>
        <taxon>Mycobacteriales</taxon>
        <taxon>Corynebacteriaceae</taxon>
        <taxon>Corynebacterium</taxon>
    </lineage>
</organism>
<evidence type="ECO:0000313" key="3">
    <source>
        <dbReference type="EMBL" id="MBB3115122.1"/>
    </source>
</evidence>
<reference evidence="3" key="1">
    <citation type="submission" date="2020-08" db="EMBL/GenBank/DDBJ databases">
        <title>Sequencing the genomes of 1000 actinobacteria strains.</title>
        <authorList>
            <person name="Klenk H.-P."/>
        </authorList>
    </citation>
    <scope>NUCLEOTIDE SEQUENCE</scope>
    <source>
        <strain evidence="3">DSM 20582</strain>
    </source>
</reference>
<comment type="caution">
    <text evidence="3">The sequence shown here is derived from an EMBL/GenBank/DDBJ whole genome shotgun (WGS) entry which is preliminary data.</text>
</comment>
<proteinExistence type="predicted"/>
<dbReference type="PANTHER" id="PTHR46233">
    <property type="entry name" value="HYDROXYACYLGLUTATHIONE HYDROLASE GLOC"/>
    <property type="match status" value="1"/>
</dbReference>
<dbReference type="RefSeq" id="WP_125185947.1">
    <property type="nucleotide sequence ID" value="NZ_CP047187.1"/>
</dbReference>
<dbReference type="CDD" id="cd06262">
    <property type="entry name" value="metallo-hydrolase-like_MBL-fold"/>
    <property type="match status" value="1"/>
</dbReference>
<evidence type="ECO:0000259" key="2">
    <source>
        <dbReference type="SMART" id="SM00849"/>
    </source>
</evidence>
<dbReference type="EMBL" id="JACHWT010000001">
    <property type="protein sequence ID" value="MBB3115122.1"/>
    <property type="molecule type" value="Genomic_DNA"/>
</dbReference>
<dbReference type="SUPFAM" id="SSF56281">
    <property type="entry name" value="Metallo-hydrolase/oxidoreductase"/>
    <property type="match status" value="1"/>
</dbReference>
<feature type="compositionally biased region" description="Low complexity" evidence="1">
    <location>
        <begin position="38"/>
        <end position="48"/>
    </location>
</feature>
<protein>
    <submittedName>
        <fullName evidence="3">Glyoxylase-like metal-dependent hydrolase (Beta-lactamase superfamily II)</fullName>
    </submittedName>
</protein>
<name>A0A8I0CK56_9CORY</name>
<dbReference type="AlphaFoldDB" id="A0A8I0CK56"/>
<dbReference type="PANTHER" id="PTHR46233:SF1">
    <property type="entry name" value="CONSERVED PROTEIN"/>
    <property type="match status" value="1"/>
</dbReference>
<dbReference type="GeneID" id="60808684"/>
<dbReference type="Proteomes" id="UP000612712">
    <property type="component" value="Unassembled WGS sequence"/>
</dbReference>
<dbReference type="SMART" id="SM00849">
    <property type="entry name" value="Lactamase_B"/>
    <property type="match status" value="1"/>
</dbReference>
<dbReference type="Gene3D" id="3.60.15.10">
    <property type="entry name" value="Ribonuclease Z/Hydroxyacylglutathione hydrolase-like"/>
    <property type="match status" value="1"/>
</dbReference>
<dbReference type="Pfam" id="PF00753">
    <property type="entry name" value="Lactamase_B"/>
    <property type="match status" value="1"/>
</dbReference>